<dbReference type="Proteomes" id="UP000812966">
    <property type="component" value="Unassembled WGS sequence"/>
</dbReference>
<dbReference type="PANTHER" id="PTHR43008">
    <property type="entry name" value="BENZIL REDUCTASE"/>
    <property type="match status" value="1"/>
</dbReference>
<comment type="caution">
    <text evidence="6">The sequence shown here is derived from an EMBL/GenBank/DDBJ whole genome shotgun (WGS) entry which is preliminary data.</text>
</comment>
<feature type="region of interest" description="Disordered" evidence="5">
    <location>
        <begin position="317"/>
        <end position="339"/>
    </location>
</feature>
<comment type="similarity">
    <text evidence="1 4">Belongs to the short-chain dehydrogenases/reductases (SDR) family.</text>
</comment>
<gene>
    <name evidence="6" type="ORF">FFLO_04230</name>
</gene>
<organism evidence="6 7">
    <name type="scientific">Filobasidium floriforme</name>
    <dbReference type="NCBI Taxonomy" id="5210"/>
    <lineage>
        <taxon>Eukaryota</taxon>
        <taxon>Fungi</taxon>
        <taxon>Dikarya</taxon>
        <taxon>Basidiomycota</taxon>
        <taxon>Agaricomycotina</taxon>
        <taxon>Tremellomycetes</taxon>
        <taxon>Filobasidiales</taxon>
        <taxon>Filobasidiaceae</taxon>
        <taxon>Filobasidium</taxon>
    </lineage>
</organism>
<accession>A0A8K0NQ29</accession>
<evidence type="ECO:0000313" key="6">
    <source>
        <dbReference type="EMBL" id="KAG7531646.1"/>
    </source>
</evidence>
<dbReference type="PROSITE" id="PS00061">
    <property type="entry name" value="ADH_SHORT"/>
    <property type="match status" value="1"/>
</dbReference>
<evidence type="ECO:0000256" key="3">
    <source>
        <dbReference type="ARBA" id="ARBA00023002"/>
    </source>
</evidence>
<protein>
    <submittedName>
        <fullName evidence="6">Uncharacterized protein</fullName>
    </submittedName>
</protein>
<dbReference type="InterPro" id="IPR020904">
    <property type="entry name" value="Sc_DH/Rdtase_CS"/>
</dbReference>
<dbReference type="CDD" id="cd05233">
    <property type="entry name" value="SDR_c"/>
    <property type="match status" value="1"/>
</dbReference>
<evidence type="ECO:0000256" key="4">
    <source>
        <dbReference type="RuleBase" id="RU000363"/>
    </source>
</evidence>
<dbReference type="PANTHER" id="PTHR43008:SF7">
    <property type="entry name" value="SHORT CHAIN DEHYDROGENASE_REDUCTASE (AFU_ORTHOLOGUE AFUA_2G00830)"/>
    <property type="match status" value="1"/>
</dbReference>
<dbReference type="SUPFAM" id="SSF51735">
    <property type="entry name" value="NAD(P)-binding Rossmann-fold domains"/>
    <property type="match status" value="1"/>
</dbReference>
<keyword evidence="7" id="KW-1185">Reference proteome</keyword>
<evidence type="ECO:0000256" key="1">
    <source>
        <dbReference type="ARBA" id="ARBA00006484"/>
    </source>
</evidence>
<dbReference type="Pfam" id="PF00106">
    <property type="entry name" value="adh_short"/>
    <property type="match status" value="1"/>
</dbReference>
<dbReference type="GO" id="GO:0050664">
    <property type="term" value="F:oxidoreductase activity, acting on NAD(P)H, oxygen as acceptor"/>
    <property type="evidence" value="ECO:0007669"/>
    <property type="project" value="TreeGrafter"/>
</dbReference>
<reference evidence="6" key="1">
    <citation type="submission" date="2020-04" db="EMBL/GenBank/DDBJ databases">
        <title>Analysis of mating type loci in Filobasidium floriforme.</title>
        <authorList>
            <person name="Nowrousian M."/>
        </authorList>
    </citation>
    <scope>NUCLEOTIDE SEQUENCE</scope>
    <source>
        <strain evidence="6">CBS 6242</strain>
    </source>
</reference>
<dbReference type="PRINTS" id="PR00081">
    <property type="entry name" value="GDHRDH"/>
</dbReference>
<keyword evidence="2" id="KW-0521">NADP</keyword>
<name>A0A8K0NQ29_9TREE</name>
<dbReference type="EMBL" id="JABELV010000086">
    <property type="protein sequence ID" value="KAG7531646.1"/>
    <property type="molecule type" value="Genomic_DNA"/>
</dbReference>
<proteinExistence type="inferred from homology"/>
<dbReference type="Gene3D" id="3.40.50.720">
    <property type="entry name" value="NAD(P)-binding Rossmann-like Domain"/>
    <property type="match status" value="1"/>
</dbReference>
<dbReference type="PRINTS" id="PR00080">
    <property type="entry name" value="SDRFAMILY"/>
</dbReference>
<sequence>MSSQYADDCRFNSEILADIPHLPLDNASIIHKGACAVVVRFHSGIGLAASKHFASAGMHVVMVDINTKLLETSAQEVKSITCAGDVTPITTDVSKFDEVIKLKEKVLDLHGEIAILMNNAALLTKTAPAFSLTEPVAKVHQTWEDIMSVNFGGVLNGTQIFAPVMAHQENPSVIINTGSKQGITCPPGNAAYNASKSAVKTLTEQLAHELRNLPDSKCSAHLFVPGWVHTGERGRTQPKPDGAWTPEETVAYMLDRLSRGDFYIICPDNDVTSDLDKLRIAWSLGDVVENRPALSRWHNDYKAHFDDYIKNGLRERRADRSRSRGRLNTTDPSPLHDNV</sequence>
<evidence type="ECO:0000256" key="2">
    <source>
        <dbReference type="ARBA" id="ARBA00022857"/>
    </source>
</evidence>
<keyword evidence="3" id="KW-0560">Oxidoreductase</keyword>
<evidence type="ECO:0000256" key="5">
    <source>
        <dbReference type="SAM" id="MobiDB-lite"/>
    </source>
</evidence>
<dbReference type="InterPro" id="IPR002347">
    <property type="entry name" value="SDR_fam"/>
</dbReference>
<dbReference type="GO" id="GO:0016616">
    <property type="term" value="F:oxidoreductase activity, acting on the CH-OH group of donors, NAD or NADP as acceptor"/>
    <property type="evidence" value="ECO:0007669"/>
    <property type="project" value="UniProtKB-ARBA"/>
</dbReference>
<dbReference type="InterPro" id="IPR036291">
    <property type="entry name" value="NAD(P)-bd_dom_sf"/>
</dbReference>
<evidence type="ECO:0000313" key="7">
    <source>
        <dbReference type="Proteomes" id="UP000812966"/>
    </source>
</evidence>
<dbReference type="AlphaFoldDB" id="A0A8K0NQ29"/>